<dbReference type="RefSeq" id="WP_246069004.1">
    <property type="nucleotide sequence ID" value="NZ_JAROBY010000008.1"/>
</dbReference>
<keyword evidence="1" id="KW-0472">Membrane</keyword>
<gene>
    <name evidence="2" type="ORF">P5G65_04770</name>
</gene>
<feature type="transmembrane region" description="Helical" evidence="1">
    <location>
        <begin position="32"/>
        <end position="52"/>
    </location>
</feature>
<accession>A0ABU6D648</accession>
<name>A0ABU6D648_9BACL</name>
<keyword evidence="1" id="KW-0812">Transmembrane</keyword>
<dbReference type="Proteomes" id="UP001355653">
    <property type="component" value="Unassembled WGS sequence"/>
</dbReference>
<keyword evidence="3" id="KW-1185">Reference proteome</keyword>
<dbReference type="EMBL" id="JAROBY010000008">
    <property type="protein sequence ID" value="MEB4793198.1"/>
    <property type="molecule type" value="Genomic_DNA"/>
</dbReference>
<reference evidence="2 3" key="1">
    <citation type="submission" date="2023-03" db="EMBL/GenBank/DDBJ databases">
        <title>Bacillus Genome Sequencing.</title>
        <authorList>
            <person name="Dunlap C."/>
        </authorList>
    </citation>
    <scope>NUCLEOTIDE SEQUENCE [LARGE SCALE GENOMIC DNA]</scope>
    <source>
        <strain evidence="2 3">NRS-1351</strain>
    </source>
</reference>
<organism evidence="2 3">
    <name type="scientific">Paenibacillus chondroitinus</name>
    <dbReference type="NCBI Taxonomy" id="59842"/>
    <lineage>
        <taxon>Bacteria</taxon>
        <taxon>Bacillati</taxon>
        <taxon>Bacillota</taxon>
        <taxon>Bacilli</taxon>
        <taxon>Bacillales</taxon>
        <taxon>Paenibacillaceae</taxon>
        <taxon>Paenibacillus</taxon>
    </lineage>
</organism>
<protein>
    <submittedName>
        <fullName evidence="2">Uncharacterized protein</fullName>
    </submittedName>
</protein>
<evidence type="ECO:0000313" key="2">
    <source>
        <dbReference type="EMBL" id="MEB4793198.1"/>
    </source>
</evidence>
<evidence type="ECO:0000313" key="3">
    <source>
        <dbReference type="Proteomes" id="UP001355653"/>
    </source>
</evidence>
<keyword evidence="1" id="KW-1133">Transmembrane helix</keyword>
<sequence length="54" mass="6604">MDKEKVVEQIDNNVNQIHLLIDQKIVIWKEHVVFSGLWWFGVILSVIPWIIWFW</sequence>
<comment type="caution">
    <text evidence="2">The sequence shown here is derived from an EMBL/GenBank/DDBJ whole genome shotgun (WGS) entry which is preliminary data.</text>
</comment>
<evidence type="ECO:0000256" key="1">
    <source>
        <dbReference type="SAM" id="Phobius"/>
    </source>
</evidence>
<proteinExistence type="predicted"/>